<accession>A0A0G1I0P3</accession>
<dbReference type="Proteomes" id="UP000034006">
    <property type="component" value="Unassembled WGS sequence"/>
</dbReference>
<organism evidence="2 3">
    <name type="scientific">Candidatus Collierbacteria bacterium GW2011_GWB2_44_22</name>
    <dbReference type="NCBI Taxonomy" id="1618387"/>
    <lineage>
        <taxon>Bacteria</taxon>
        <taxon>Candidatus Collieribacteriota</taxon>
    </lineage>
</organism>
<dbReference type="EMBL" id="LCIH01000002">
    <property type="protein sequence ID" value="KKT52393.1"/>
    <property type="molecule type" value="Genomic_DNA"/>
</dbReference>
<feature type="region of interest" description="Disordered" evidence="1">
    <location>
        <begin position="107"/>
        <end position="145"/>
    </location>
</feature>
<proteinExistence type="predicted"/>
<protein>
    <submittedName>
        <fullName evidence="2">Uncharacterized protein</fullName>
    </submittedName>
</protein>
<reference evidence="2 3" key="1">
    <citation type="journal article" date="2015" name="Nature">
        <title>rRNA introns, odd ribosomes, and small enigmatic genomes across a large radiation of phyla.</title>
        <authorList>
            <person name="Brown C.T."/>
            <person name="Hug L.A."/>
            <person name="Thomas B.C."/>
            <person name="Sharon I."/>
            <person name="Castelle C.J."/>
            <person name="Singh A."/>
            <person name="Wilkins M.J."/>
            <person name="Williams K.H."/>
            <person name="Banfield J.F."/>
        </authorList>
    </citation>
    <scope>NUCLEOTIDE SEQUENCE [LARGE SCALE GENOMIC DNA]</scope>
</reference>
<feature type="compositionally biased region" description="Basic and acidic residues" evidence="1">
    <location>
        <begin position="131"/>
        <end position="145"/>
    </location>
</feature>
<evidence type="ECO:0000313" key="3">
    <source>
        <dbReference type="Proteomes" id="UP000034006"/>
    </source>
</evidence>
<evidence type="ECO:0000256" key="1">
    <source>
        <dbReference type="SAM" id="MobiDB-lite"/>
    </source>
</evidence>
<dbReference type="AlphaFoldDB" id="A0A0G1I0P3"/>
<gene>
    <name evidence="2" type="ORF">UW44_C0002G0059</name>
</gene>
<comment type="caution">
    <text evidence="2">The sequence shown here is derived from an EMBL/GenBank/DDBJ whole genome shotgun (WGS) entry which is preliminary data.</text>
</comment>
<evidence type="ECO:0000313" key="2">
    <source>
        <dbReference type="EMBL" id="KKT52393.1"/>
    </source>
</evidence>
<sequence length="145" mass="16358">MNQAFLKLLMDHEQLIVIDTQDDFCLRLLPLTAEEWKQIWARLEEIGRSMPMDPSKLTLADIVAGHEEPPLPSTEEVNRWLNGISFHVGNNTPIDFKKAWDEMESLSQPTPGAILTDGPADAESAPIMKGQETRVENHSLIEPEE</sequence>
<name>A0A0G1I0P3_9BACT</name>